<feature type="compositionally biased region" description="Polar residues" evidence="1">
    <location>
        <begin position="323"/>
        <end position="338"/>
    </location>
</feature>
<dbReference type="SUPFAM" id="SSF57756">
    <property type="entry name" value="Retrovirus zinc finger-like domains"/>
    <property type="match status" value="1"/>
</dbReference>
<dbReference type="Gene3D" id="4.10.60.10">
    <property type="entry name" value="Zinc finger, CCHC-type"/>
    <property type="match status" value="1"/>
</dbReference>
<reference evidence="3" key="1">
    <citation type="submission" date="2021-03" db="EMBL/GenBank/DDBJ databases">
        <authorList>
            <person name="Bekaert M."/>
        </authorList>
    </citation>
    <scope>NUCLEOTIDE SEQUENCE</scope>
</reference>
<keyword evidence="4" id="KW-1185">Reference proteome</keyword>
<dbReference type="OrthoDB" id="6052402at2759"/>
<dbReference type="InterPro" id="IPR001087">
    <property type="entry name" value="GDSL"/>
</dbReference>
<dbReference type="Proteomes" id="UP000683360">
    <property type="component" value="Unassembled WGS sequence"/>
</dbReference>
<dbReference type="EMBL" id="CAJPWZ010001856">
    <property type="protein sequence ID" value="CAG2225673.1"/>
    <property type="molecule type" value="Genomic_DNA"/>
</dbReference>
<evidence type="ECO:0000259" key="2">
    <source>
        <dbReference type="SMART" id="SM00343"/>
    </source>
</evidence>
<organism evidence="3 4">
    <name type="scientific">Mytilus edulis</name>
    <name type="common">Blue mussel</name>
    <dbReference type="NCBI Taxonomy" id="6550"/>
    <lineage>
        <taxon>Eukaryota</taxon>
        <taxon>Metazoa</taxon>
        <taxon>Spiralia</taxon>
        <taxon>Lophotrochozoa</taxon>
        <taxon>Mollusca</taxon>
        <taxon>Bivalvia</taxon>
        <taxon>Autobranchia</taxon>
        <taxon>Pteriomorphia</taxon>
        <taxon>Mytilida</taxon>
        <taxon>Mytiloidea</taxon>
        <taxon>Mytilidae</taxon>
        <taxon>Mytilinae</taxon>
        <taxon>Mytilus</taxon>
    </lineage>
</organism>
<feature type="domain" description="CCHC-type" evidence="2">
    <location>
        <begin position="533"/>
        <end position="549"/>
    </location>
</feature>
<dbReference type="GO" id="GO:0003676">
    <property type="term" value="F:nucleic acid binding"/>
    <property type="evidence" value="ECO:0007669"/>
    <property type="project" value="InterPro"/>
</dbReference>
<dbReference type="GO" id="GO:0008270">
    <property type="term" value="F:zinc ion binding"/>
    <property type="evidence" value="ECO:0007669"/>
    <property type="project" value="InterPro"/>
</dbReference>
<protein>
    <recommendedName>
        <fullName evidence="2">CCHC-type domain-containing protein</fullName>
    </recommendedName>
</protein>
<dbReference type="Gene3D" id="3.40.50.1110">
    <property type="entry name" value="SGNH hydrolase"/>
    <property type="match status" value="1"/>
</dbReference>
<accession>A0A8S3T542</accession>
<dbReference type="InterPro" id="IPR001878">
    <property type="entry name" value="Znf_CCHC"/>
</dbReference>
<gene>
    <name evidence="3" type="ORF">MEDL_38835</name>
</gene>
<dbReference type="SMART" id="SM00343">
    <property type="entry name" value="ZnF_C2HC"/>
    <property type="match status" value="2"/>
</dbReference>
<dbReference type="Pfam" id="PF00657">
    <property type="entry name" value="Lipase_GDSL"/>
    <property type="match status" value="1"/>
</dbReference>
<dbReference type="InterPro" id="IPR036875">
    <property type="entry name" value="Znf_CCHC_sf"/>
</dbReference>
<dbReference type="AlphaFoldDB" id="A0A8S3T542"/>
<evidence type="ECO:0000313" key="4">
    <source>
        <dbReference type="Proteomes" id="UP000683360"/>
    </source>
</evidence>
<proteinExistence type="predicted"/>
<dbReference type="InterPro" id="IPR036514">
    <property type="entry name" value="SGNH_hydro_sf"/>
</dbReference>
<sequence length="573" mass="65600">MDLTSTFFKNITSFLGDFSGFKSVSEDFDFLQSSELYNIDDCTDRTLSYVINFRNNLIYNLFKNILFGNYSEEQFVDRDQNGLVHSFDDSEGKVVLHMYESTNTLHIQGKGCIFWFKNTFKIFAEELYHFYNTQKLDDSKIVKFKNVHNEDNENISIINQIGSTQNSNVSETNPKVVQYMTSDCVETESKLAHSMTSINTDTVITSTPSRKSPDTNELLLDFNTLSPININHHESINLQEEIFELTKTVCHLMNLINNKPIVTDKGTQVTTCDASTQTDDFQILANTKPKTSSIGTQIHPDLKDSTMQTSPPEVHSKNVERCIQSTPDVNNTSKSYSQENKDKRLVNRSQQQKISRNFNNNNILVIGSSLLKSINIKDLINTRVSTNRGARIIDIINIVKDTDIRQYQSIIVHIGGNDISNGATLNLIQENYESLLYLLRSKADMNTNIIVSSVPPRKDTDVEPVNKILIDLCDYYNLQYIDHSKCFYDDYGYVKKTLYQRDGIHLTKMGTMVFLQNIDQYVKILKLSSNNDYCQYCGERGHDLTTCRHGKPVSCFSCNSFGHKKKFCDLYWS</sequence>
<feature type="region of interest" description="Disordered" evidence="1">
    <location>
        <begin position="291"/>
        <end position="345"/>
    </location>
</feature>
<feature type="domain" description="CCHC-type" evidence="2">
    <location>
        <begin position="554"/>
        <end position="570"/>
    </location>
</feature>
<name>A0A8S3T542_MYTED</name>
<dbReference type="SUPFAM" id="SSF52266">
    <property type="entry name" value="SGNH hydrolase"/>
    <property type="match status" value="1"/>
</dbReference>
<evidence type="ECO:0000256" key="1">
    <source>
        <dbReference type="SAM" id="MobiDB-lite"/>
    </source>
</evidence>
<evidence type="ECO:0000313" key="3">
    <source>
        <dbReference type="EMBL" id="CAG2225673.1"/>
    </source>
</evidence>
<comment type="caution">
    <text evidence="3">The sequence shown here is derived from an EMBL/GenBank/DDBJ whole genome shotgun (WGS) entry which is preliminary data.</text>
</comment>